<dbReference type="Pfam" id="PF00106">
    <property type="entry name" value="adh_short"/>
    <property type="match status" value="1"/>
</dbReference>
<proteinExistence type="inferred from homology"/>
<organism evidence="6 7">
    <name type="scientific">Pandoraea terrae</name>
    <dbReference type="NCBI Taxonomy" id="1537710"/>
    <lineage>
        <taxon>Bacteria</taxon>
        <taxon>Pseudomonadati</taxon>
        <taxon>Pseudomonadota</taxon>
        <taxon>Betaproteobacteria</taxon>
        <taxon>Burkholderiales</taxon>
        <taxon>Burkholderiaceae</taxon>
        <taxon>Pandoraea</taxon>
    </lineage>
</organism>
<keyword evidence="7" id="KW-1185">Reference proteome</keyword>
<accession>A0A5E4ZC91</accession>
<reference evidence="6 7" key="1">
    <citation type="submission" date="2019-08" db="EMBL/GenBank/DDBJ databases">
        <authorList>
            <person name="Peeters C."/>
        </authorList>
    </citation>
    <scope>NUCLEOTIDE SEQUENCE [LARGE SCALE GENOMIC DNA]</scope>
    <source>
        <strain evidence="6 7">LMG 30175</strain>
    </source>
</reference>
<dbReference type="CDD" id="cd05233">
    <property type="entry name" value="SDR_c"/>
    <property type="match status" value="1"/>
</dbReference>
<comment type="similarity">
    <text evidence="1 4">Belongs to the short-chain dehydrogenases/reductases (SDR) family.</text>
</comment>
<evidence type="ECO:0000256" key="4">
    <source>
        <dbReference type="RuleBase" id="RU000363"/>
    </source>
</evidence>
<dbReference type="AlphaFoldDB" id="A0A5E4ZC91"/>
<dbReference type="Proteomes" id="UP000414233">
    <property type="component" value="Unassembled WGS sequence"/>
</dbReference>
<dbReference type="OrthoDB" id="4690547at2"/>
<dbReference type="InterPro" id="IPR057326">
    <property type="entry name" value="KR_dom"/>
</dbReference>
<dbReference type="PRINTS" id="PR00081">
    <property type="entry name" value="GDHRDH"/>
</dbReference>
<dbReference type="SMART" id="SM00822">
    <property type="entry name" value="PKS_KR"/>
    <property type="match status" value="1"/>
</dbReference>
<evidence type="ECO:0000256" key="3">
    <source>
        <dbReference type="ARBA" id="ARBA00023002"/>
    </source>
</evidence>
<keyword evidence="3" id="KW-0560">Oxidoreductase</keyword>
<evidence type="ECO:0000313" key="7">
    <source>
        <dbReference type="Proteomes" id="UP000414233"/>
    </source>
</evidence>
<dbReference type="RefSeq" id="WP_150699971.1">
    <property type="nucleotide sequence ID" value="NZ_CABPRZ010000036.1"/>
</dbReference>
<evidence type="ECO:0000259" key="5">
    <source>
        <dbReference type="SMART" id="SM00822"/>
    </source>
</evidence>
<dbReference type="PANTHER" id="PTHR43391:SF14">
    <property type="entry name" value="DEHYDROGENASE_REDUCTASE SDR FAMILY PROTEIN 7-LIKE"/>
    <property type="match status" value="1"/>
</dbReference>
<name>A0A5E4ZC91_9BURK</name>
<keyword evidence="2" id="KW-0521">NADP</keyword>
<dbReference type="SUPFAM" id="SSF51735">
    <property type="entry name" value="NAD(P)-binding Rossmann-fold domains"/>
    <property type="match status" value="1"/>
</dbReference>
<dbReference type="PRINTS" id="PR00080">
    <property type="entry name" value="SDRFAMILY"/>
</dbReference>
<dbReference type="PANTHER" id="PTHR43391">
    <property type="entry name" value="RETINOL DEHYDROGENASE-RELATED"/>
    <property type="match status" value="1"/>
</dbReference>
<evidence type="ECO:0000313" key="6">
    <source>
        <dbReference type="EMBL" id="VVE58458.1"/>
    </source>
</evidence>
<dbReference type="InterPro" id="IPR020904">
    <property type="entry name" value="Sc_DH/Rdtase_CS"/>
</dbReference>
<feature type="domain" description="Ketoreductase" evidence="5">
    <location>
        <begin position="4"/>
        <end position="191"/>
    </location>
</feature>
<protein>
    <submittedName>
        <fullName evidence="6">Short-chain dehydrogenase</fullName>
    </submittedName>
</protein>
<sequence length="265" mass="27041">MSQRTAVITGAAGGLGRALAAHLAAQGYALALADVNAERLNQVCRELETPEARVFAIPTDVSSADAVEALCVRSFEALGHVDLLINNAGVLVSGNSWEIAPEVWQRTLNINLWSVVHAHRAFVPRLLAQGSGHIVNVASMAGIAVGPYLAPYTVSKQGVVSLTETLALEIAAAGLPLKVSVVCPGPVATGIASGLTEASAAGVAQMNGFLRAGIEGGTPAEAVAERILTGVAAGDFWILPHPEAADAATRRAAGIAGNIAPALPW</sequence>
<dbReference type="Gene3D" id="3.40.50.720">
    <property type="entry name" value="NAD(P)-binding Rossmann-like Domain"/>
    <property type="match status" value="1"/>
</dbReference>
<dbReference type="PROSITE" id="PS00061">
    <property type="entry name" value="ADH_SHORT"/>
    <property type="match status" value="1"/>
</dbReference>
<gene>
    <name evidence="6" type="ORF">PTE30175_05244</name>
</gene>
<dbReference type="InterPro" id="IPR036291">
    <property type="entry name" value="NAD(P)-bd_dom_sf"/>
</dbReference>
<dbReference type="GO" id="GO:0016491">
    <property type="term" value="F:oxidoreductase activity"/>
    <property type="evidence" value="ECO:0007669"/>
    <property type="project" value="UniProtKB-KW"/>
</dbReference>
<dbReference type="EMBL" id="CABPRZ010000036">
    <property type="protein sequence ID" value="VVE58458.1"/>
    <property type="molecule type" value="Genomic_DNA"/>
</dbReference>
<evidence type="ECO:0000256" key="1">
    <source>
        <dbReference type="ARBA" id="ARBA00006484"/>
    </source>
</evidence>
<evidence type="ECO:0000256" key="2">
    <source>
        <dbReference type="ARBA" id="ARBA00022857"/>
    </source>
</evidence>
<dbReference type="InterPro" id="IPR002347">
    <property type="entry name" value="SDR_fam"/>
</dbReference>